<proteinExistence type="predicted"/>
<evidence type="ECO:0000256" key="1">
    <source>
        <dbReference type="SAM" id="Phobius"/>
    </source>
</evidence>
<evidence type="ECO:0008006" key="4">
    <source>
        <dbReference type="Google" id="ProtNLM"/>
    </source>
</evidence>
<dbReference type="EMBL" id="LT670818">
    <property type="protein sequence ID" value="SHG98673.1"/>
    <property type="molecule type" value="Genomic_DNA"/>
</dbReference>
<protein>
    <recommendedName>
        <fullName evidence="4">VPLPA-CTERM protein sorting domain-containing protein</fullName>
    </recommendedName>
</protein>
<keyword evidence="1" id="KW-0812">Transmembrane</keyword>
<evidence type="ECO:0000313" key="2">
    <source>
        <dbReference type="EMBL" id="SHG98673.1"/>
    </source>
</evidence>
<reference evidence="2 3" key="1">
    <citation type="submission" date="2016-11" db="EMBL/GenBank/DDBJ databases">
        <authorList>
            <person name="Jaros S."/>
            <person name="Januszkiewicz K."/>
            <person name="Wedrychowicz H."/>
        </authorList>
    </citation>
    <scope>NUCLEOTIDE SEQUENCE [LARGE SCALE GENOMIC DNA]</scope>
    <source>
        <strain evidence="2 3">GAS242</strain>
    </source>
</reference>
<evidence type="ECO:0000313" key="3">
    <source>
        <dbReference type="Proteomes" id="UP000190675"/>
    </source>
</evidence>
<keyword evidence="1" id="KW-1133">Transmembrane helix</keyword>
<organism evidence="2 3">
    <name type="scientific">Bradyrhizobium erythrophlei</name>
    <dbReference type="NCBI Taxonomy" id="1437360"/>
    <lineage>
        <taxon>Bacteria</taxon>
        <taxon>Pseudomonadati</taxon>
        <taxon>Pseudomonadota</taxon>
        <taxon>Alphaproteobacteria</taxon>
        <taxon>Hyphomicrobiales</taxon>
        <taxon>Nitrobacteraceae</taxon>
        <taxon>Bradyrhizobium</taxon>
    </lineage>
</organism>
<gene>
    <name evidence="2" type="ORF">SAMN05444169_5123</name>
</gene>
<accession>A0A1M5PBR6</accession>
<dbReference type="RefSeq" id="WP_079568323.1">
    <property type="nucleotide sequence ID" value="NZ_LT670818.1"/>
</dbReference>
<name>A0A1M5PBR6_9BRAD</name>
<feature type="transmembrane region" description="Helical" evidence="1">
    <location>
        <begin position="165"/>
        <end position="183"/>
    </location>
</feature>
<dbReference type="AlphaFoldDB" id="A0A1M5PBR6"/>
<dbReference type="Proteomes" id="UP000190675">
    <property type="component" value="Chromosome I"/>
</dbReference>
<sequence length="195" mass="20236">MTRHGKIATKVVVFTIAWLAYGPAMASSFFGELPVGYSDSVFQLGANTSSLVININALGPRDTSLCGSCNSSYSDNYTVNLFNQAGALLESVNETNYLYYSLYSSSHGIGAGPIGLSVPADATTLEIVSRLYIAGLLGPDGHPLTFGNLSIYTDGSTVAATPIPATLPLLATGLAALGLLTFYRQRKAGASLAAA</sequence>
<keyword evidence="1" id="KW-0472">Membrane</keyword>